<name>A0A6A6E5K2_9PEZI</name>
<keyword evidence="1" id="KW-1133">Transmembrane helix</keyword>
<dbReference type="OrthoDB" id="3540210at2759"/>
<keyword evidence="1" id="KW-0812">Transmembrane</keyword>
<evidence type="ECO:0000313" key="3">
    <source>
        <dbReference type="Proteomes" id="UP000800200"/>
    </source>
</evidence>
<evidence type="ECO:0000313" key="2">
    <source>
        <dbReference type="EMBL" id="KAF2185849.1"/>
    </source>
</evidence>
<dbReference type="AlphaFoldDB" id="A0A6A6E5K2"/>
<sequence length="87" mass="9821">TNWAYGKIQGVISTLSQERGGFLIAFLALYVTFTSKSMWTVACFIIHRRLYSTSRQDGLYDQRQAILRNAESAHNAVLSLLHAGLSW</sequence>
<protein>
    <submittedName>
        <fullName evidence="2">Uncharacterized protein</fullName>
    </submittedName>
</protein>
<feature type="non-terminal residue" evidence="2">
    <location>
        <position position="1"/>
    </location>
</feature>
<feature type="transmembrane region" description="Helical" evidence="1">
    <location>
        <begin position="20"/>
        <end position="46"/>
    </location>
</feature>
<organism evidence="2 3">
    <name type="scientific">Zopfia rhizophila CBS 207.26</name>
    <dbReference type="NCBI Taxonomy" id="1314779"/>
    <lineage>
        <taxon>Eukaryota</taxon>
        <taxon>Fungi</taxon>
        <taxon>Dikarya</taxon>
        <taxon>Ascomycota</taxon>
        <taxon>Pezizomycotina</taxon>
        <taxon>Dothideomycetes</taxon>
        <taxon>Dothideomycetes incertae sedis</taxon>
        <taxon>Zopfiaceae</taxon>
        <taxon>Zopfia</taxon>
    </lineage>
</organism>
<evidence type="ECO:0000256" key="1">
    <source>
        <dbReference type="SAM" id="Phobius"/>
    </source>
</evidence>
<feature type="non-terminal residue" evidence="2">
    <location>
        <position position="87"/>
    </location>
</feature>
<dbReference type="EMBL" id="ML994632">
    <property type="protein sequence ID" value="KAF2185849.1"/>
    <property type="molecule type" value="Genomic_DNA"/>
</dbReference>
<gene>
    <name evidence="2" type="ORF">K469DRAFT_532581</name>
</gene>
<reference evidence="2" key="1">
    <citation type="journal article" date="2020" name="Stud. Mycol.">
        <title>101 Dothideomycetes genomes: a test case for predicting lifestyles and emergence of pathogens.</title>
        <authorList>
            <person name="Haridas S."/>
            <person name="Albert R."/>
            <person name="Binder M."/>
            <person name="Bloem J."/>
            <person name="Labutti K."/>
            <person name="Salamov A."/>
            <person name="Andreopoulos B."/>
            <person name="Baker S."/>
            <person name="Barry K."/>
            <person name="Bills G."/>
            <person name="Bluhm B."/>
            <person name="Cannon C."/>
            <person name="Castanera R."/>
            <person name="Culley D."/>
            <person name="Daum C."/>
            <person name="Ezra D."/>
            <person name="Gonzalez J."/>
            <person name="Henrissat B."/>
            <person name="Kuo A."/>
            <person name="Liang C."/>
            <person name="Lipzen A."/>
            <person name="Lutzoni F."/>
            <person name="Magnuson J."/>
            <person name="Mondo S."/>
            <person name="Nolan M."/>
            <person name="Ohm R."/>
            <person name="Pangilinan J."/>
            <person name="Park H.-J."/>
            <person name="Ramirez L."/>
            <person name="Alfaro M."/>
            <person name="Sun H."/>
            <person name="Tritt A."/>
            <person name="Yoshinaga Y."/>
            <person name="Zwiers L.-H."/>
            <person name="Turgeon B."/>
            <person name="Goodwin S."/>
            <person name="Spatafora J."/>
            <person name="Crous P."/>
            <person name="Grigoriev I."/>
        </authorList>
    </citation>
    <scope>NUCLEOTIDE SEQUENCE</scope>
    <source>
        <strain evidence="2">CBS 207.26</strain>
    </source>
</reference>
<keyword evidence="1" id="KW-0472">Membrane</keyword>
<accession>A0A6A6E5K2</accession>
<proteinExistence type="predicted"/>
<keyword evidence="3" id="KW-1185">Reference proteome</keyword>
<dbReference type="Proteomes" id="UP000800200">
    <property type="component" value="Unassembled WGS sequence"/>
</dbReference>